<evidence type="ECO:0000259" key="3">
    <source>
        <dbReference type="Pfam" id="PF01408"/>
    </source>
</evidence>
<dbReference type="InterPro" id="IPR000683">
    <property type="entry name" value="Gfo/Idh/MocA-like_OxRdtase_N"/>
</dbReference>
<feature type="domain" description="Gfo/Idh/MocA-like oxidoreductase N-terminal" evidence="3">
    <location>
        <begin position="1"/>
        <end position="117"/>
    </location>
</feature>
<evidence type="ECO:0000256" key="1">
    <source>
        <dbReference type="ARBA" id="ARBA00010928"/>
    </source>
</evidence>
<dbReference type="SUPFAM" id="SSF55347">
    <property type="entry name" value="Glyceraldehyde-3-phosphate dehydrogenase-like, C-terminal domain"/>
    <property type="match status" value="1"/>
</dbReference>
<dbReference type="Proteomes" id="UP000632222">
    <property type="component" value="Unassembled WGS sequence"/>
</dbReference>
<evidence type="ECO:0000256" key="2">
    <source>
        <dbReference type="ARBA" id="ARBA00023002"/>
    </source>
</evidence>
<dbReference type="InterPro" id="IPR055170">
    <property type="entry name" value="GFO_IDH_MocA-like_dom"/>
</dbReference>
<protein>
    <submittedName>
        <fullName evidence="5">Oxidoreductase</fullName>
    </submittedName>
</protein>
<dbReference type="EMBL" id="BMOD01000001">
    <property type="protein sequence ID" value="GGJ19175.1"/>
    <property type="molecule type" value="Genomic_DNA"/>
</dbReference>
<dbReference type="Gene3D" id="3.30.360.10">
    <property type="entry name" value="Dihydrodipicolinate Reductase, domain 2"/>
    <property type="match status" value="1"/>
</dbReference>
<evidence type="ECO:0000313" key="5">
    <source>
        <dbReference type="EMBL" id="GGJ19175.1"/>
    </source>
</evidence>
<dbReference type="Pfam" id="PF01408">
    <property type="entry name" value="GFO_IDH_MocA"/>
    <property type="match status" value="1"/>
</dbReference>
<comment type="caution">
    <text evidence="5">The sequence shown here is derived from an EMBL/GenBank/DDBJ whole genome shotgun (WGS) entry which is preliminary data.</text>
</comment>
<dbReference type="RefSeq" id="WP_188998342.1">
    <property type="nucleotide sequence ID" value="NZ_BMOD01000001.1"/>
</dbReference>
<evidence type="ECO:0000259" key="4">
    <source>
        <dbReference type="Pfam" id="PF22725"/>
    </source>
</evidence>
<evidence type="ECO:0000313" key="6">
    <source>
        <dbReference type="Proteomes" id="UP000632222"/>
    </source>
</evidence>
<sequence length="315" mass="35183">MNWGILGAARIAQSALVPAIREAGSTVHMVAARDPQKAHTFAEENQIPHSSSYQELLKNSDIEAVYVPLPNSEHLEWTIKALEAGKHVLCEKPLTLNASEARAMIEAQQKSGKLVLEAFSYRFHPQIERMLERLREGAIGEVRFLKVTYGFNLDRPDDIRWDPRLGGGAFYDVGCYGIDIMRLITREVPEQVHAVARMTTGGVDLDLGAMLHYSSCIGLLNCSFGLPFQQVFEVQGTRGNLILEAPFATDNYEAHLTVNGKAETFPKINPYAEMVKHFEKAIAGTEPLRFTLQQDSLPQMETLEQVLNAVDYPRT</sequence>
<dbReference type="PANTHER" id="PTHR22604:SF105">
    <property type="entry name" value="TRANS-1,2-DIHYDROBENZENE-1,2-DIOL DEHYDROGENASE"/>
    <property type="match status" value="1"/>
</dbReference>
<keyword evidence="2" id="KW-0560">Oxidoreductase</keyword>
<keyword evidence="6" id="KW-1185">Reference proteome</keyword>
<gene>
    <name evidence="5" type="ORF">GCM10008938_01510</name>
</gene>
<dbReference type="Pfam" id="PF22725">
    <property type="entry name" value="GFO_IDH_MocA_C3"/>
    <property type="match status" value="1"/>
</dbReference>
<dbReference type="SUPFAM" id="SSF51735">
    <property type="entry name" value="NAD(P)-binding Rossmann-fold domains"/>
    <property type="match status" value="1"/>
</dbReference>
<dbReference type="InterPro" id="IPR050984">
    <property type="entry name" value="Gfo/Idh/MocA_domain"/>
</dbReference>
<reference evidence="6" key="1">
    <citation type="journal article" date="2019" name="Int. J. Syst. Evol. Microbiol.">
        <title>The Global Catalogue of Microorganisms (GCM) 10K type strain sequencing project: providing services to taxonomists for standard genome sequencing and annotation.</title>
        <authorList>
            <consortium name="The Broad Institute Genomics Platform"/>
            <consortium name="The Broad Institute Genome Sequencing Center for Infectious Disease"/>
            <person name="Wu L."/>
            <person name="Ma J."/>
        </authorList>
    </citation>
    <scope>NUCLEOTIDE SEQUENCE [LARGE SCALE GENOMIC DNA]</scope>
    <source>
        <strain evidence="6">JCM 14370</strain>
    </source>
</reference>
<accession>A0ABQ2CVT6</accession>
<name>A0ABQ2CVT6_9DEIO</name>
<proteinExistence type="inferred from homology"/>
<dbReference type="InterPro" id="IPR036291">
    <property type="entry name" value="NAD(P)-bd_dom_sf"/>
</dbReference>
<organism evidence="5 6">
    <name type="scientific">Deinococcus roseus</name>
    <dbReference type="NCBI Taxonomy" id="392414"/>
    <lineage>
        <taxon>Bacteria</taxon>
        <taxon>Thermotogati</taxon>
        <taxon>Deinococcota</taxon>
        <taxon>Deinococci</taxon>
        <taxon>Deinococcales</taxon>
        <taxon>Deinococcaceae</taxon>
        <taxon>Deinococcus</taxon>
    </lineage>
</organism>
<dbReference type="Gene3D" id="3.40.50.720">
    <property type="entry name" value="NAD(P)-binding Rossmann-like Domain"/>
    <property type="match status" value="1"/>
</dbReference>
<dbReference type="PANTHER" id="PTHR22604">
    <property type="entry name" value="OXIDOREDUCTASES"/>
    <property type="match status" value="1"/>
</dbReference>
<feature type="domain" description="GFO/IDH/MocA-like oxidoreductase" evidence="4">
    <location>
        <begin position="129"/>
        <end position="241"/>
    </location>
</feature>
<comment type="similarity">
    <text evidence="1">Belongs to the Gfo/Idh/MocA family.</text>
</comment>